<keyword evidence="1" id="KW-0732">Signal</keyword>
<protein>
    <submittedName>
        <fullName evidence="2">Predicted protein</fullName>
    </submittedName>
</protein>
<keyword evidence="3" id="KW-1185">Reference proteome</keyword>
<name>D7KJ41_ARALL</name>
<organism evidence="3">
    <name type="scientific">Arabidopsis lyrata subsp. lyrata</name>
    <name type="common">Lyre-leaved rock-cress</name>
    <dbReference type="NCBI Taxonomy" id="81972"/>
    <lineage>
        <taxon>Eukaryota</taxon>
        <taxon>Viridiplantae</taxon>
        <taxon>Streptophyta</taxon>
        <taxon>Embryophyta</taxon>
        <taxon>Tracheophyta</taxon>
        <taxon>Spermatophyta</taxon>
        <taxon>Magnoliopsida</taxon>
        <taxon>eudicotyledons</taxon>
        <taxon>Gunneridae</taxon>
        <taxon>Pentapetalae</taxon>
        <taxon>rosids</taxon>
        <taxon>malvids</taxon>
        <taxon>Brassicales</taxon>
        <taxon>Brassicaceae</taxon>
        <taxon>Camelineae</taxon>
        <taxon>Arabidopsis</taxon>
    </lineage>
</organism>
<dbReference type="AlphaFoldDB" id="D7KJ41"/>
<feature type="chain" id="PRO_5003100659" evidence="1">
    <location>
        <begin position="21"/>
        <end position="61"/>
    </location>
</feature>
<evidence type="ECO:0000256" key="1">
    <source>
        <dbReference type="SAM" id="SignalP"/>
    </source>
</evidence>
<accession>D7KJ41</accession>
<sequence>MFPPKLNSFIIIPLLSSSLAFKPVWSPLRALNYDYTLSDNHAWSNYYSSLDEQYSVLREHP</sequence>
<evidence type="ECO:0000313" key="3">
    <source>
        <dbReference type="Proteomes" id="UP000008694"/>
    </source>
</evidence>
<dbReference type="Gramene" id="scaffold_102313.1">
    <property type="protein sequence ID" value="scaffold_102313.1"/>
    <property type="gene ID" value="scaffold_102313.1"/>
</dbReference>
<reference evidence="3" key="1">
    <citation type="journal article" date="2011" name="Nat. Genet.">
        <title>The Arabidopsis lyrata genome sequence and the basis of rapid genome size change.</title>
        <authorList>
            <person name="Hu T.T."/>
            <person name="Pattyn P."/>
            <person name="Bakker E.G."/>
            <person name="Cao J."/>
            <person name="Cheng J.-F."/>
            <person name="Clark R.M."/>
            <person name="Fahlgren N."/>
            <person name="Fawcett J.A."/>
            <person name="Grimwood J."/>
            <person name="Gundlach H."/>
            <person name="Haberer G."/>
            <person name="Hollister J.D."/>
            <person name="Ossowski S."/>
            <person name="Ottilar R.P."/>
            <person name="Salamov A.A."/>
            <person name="Schneeberger K."/>
            <person name="Spannagl M."/>
            <person name="Wang X."/>
            <person name="Yang L."/>
            <person name="Nasrallah M.E."/>
            <person name="Bergelson J."/>
            <person name="Carrington J.C."/>
            <person name="Gaut B.S."/>
            <person name="Schmutz J."/>
            <person name="Mayer K.F.X."/>
            <person name="Van de Peer Y."/>
            <person name="Grigoriev I.V."/>
            <person name="Nordborg M."/>
            <person name="Weigel D."/>
            <person name="Guo Y.-L."/>
        </authorList>
    </citation>
    <scope>NUCLEOTIDE SEQUENCE [LARGE SCALE GENOMIC DNA]</scope>
    <source>
        <strain evidence="3">cv. MN47</strain>
    </source>
</reference>
<gene>
    <name evidence="2" type="ORF">ARALYDRAFT_889519</name>
</gene>
<dbReference type="Proteomes" id="UP000008694">
    <property type="component" value="Unassembled WGS sequence"/>
</dbReference>
<feature type="signal peptide" evidence="1">
    <location>
        <begin position="1"/>
        <end position="20"/>
    </location>
</feature>
<dbReference type="HOGENOM" id="CLU_2925711_0_0_1"/>
<evidence type="ECO:0000313" key="2">
    <source>
        <dbReference type="EMBL" id="EFH66656.1"/>
    </source>
</evidence>
<dbReference type="EMBL" id="GL348713">
    <property type="protein sequence ID" value="EFH66656.1"/>
    <property type="molecule type" value="Genomic_DNA"/>
</dbReference>
<proteinExistence type="predicted"/>